<dbReference type="KEGG" id="sand:H3309_03860"/>
<accession>A0A7G5IJU3</accession>
<organism evidence="1 2">
    <name type="scientific">Sandaracinobacteroides saxicola</name>
    <dbReference type="NCBI Taxonomy" id="2759707"/>
    <lineage>
        <taxon>Bacteria</taxon>
        <taxon>Pseudomonadati</taxon>
        <taxon>Pseudomonadota</taxon>
        <taxon>Alphaproteobacteria</taxon>
        <taxon>Sphingomonadales</taxon>
        <taxon>Sphingosinicellaceae</taxon>
        <taxon>Sandaracinobacteroides</taxon>
    </lineage>
</organism>
<dbReference type="RefSeq" id="WP_182297458.1">
    <property type="nucleotide sequence ID" value="NZ_CP059851.1"/>
</dbReference>
<sequence length="299" mass="31455">MLALLIAAPALSAPVELVADPAPVTNIVIKRTTLPARVSLAFDRALVLSLADATAARLRAFPLIGKRTVTGNLIPGGSAVFRGNFYSVSVAGTKAGSTPTVWVDKRFDAKHDAVVSVMAIDAPRVLIRQPRAPAGGATIVIPRGGTGDAQAWANIGGERIRVSLDLETKTTIMNARAAAALEGEGLLKRGGTVGLWEPVPGVALPYERMRVTPGASFMWLPLVAPVARISEERAKLLDARAKAGTTAAEDEADTIVVTAKKERGRAPWLIIGMDVLGKCGSIELDRPGKRWVLTCDFAG</sequence>
<evidence type="ECO:0000313" key="1">
    <source>
        <dbReference type="EMBL" id="QMW23635.1"/>
    </source>
</evidence>
<evidence type="ECO:0000313" key="2">
    <source>
        <dbReference type="Proteomes" id="UP000515292"/>
    </source>
</evidence>
<dbReference type="Proteomes" id="UP000515292">
    <property type="component" value="Chromosome"/>
</dbReference>
<gene>
    <name evidence="1" type="ORF">H3309_03860</name>
</gene>
<dbReference type="EMBL" id="CP059851">
    <property type="protein sequence ID" value="QMW23635.1"/>
    <property type="molecule type" value="Genomic_DNA"/>
</dbReference>
<proteinExistence type="predicted"/>
<dbReference type="AlphaFoldDB" id="A0A7G5IJU3"/>
<keyword evidence="2" id="KW-1185">Reference proteome</keyword>
<protein>
    <submittedName>
        <fullName evidence="1">Uncharacterized protein</fullName>
    </submittedName>
</protein>
<reference evidence="1 2" key="1">
    <citation type="submission" date="2020-07" db="EMBL/GenBank/DDBJ databases">
        <title>Complete genome sequence for Sandaracinobacter sp. M6.</title>
        <authorList>
            <person name="Tang Y."/>
            <person name="Liu Q."/>
            <person name="Guo Z."/>
            <person name="Lei P."/>
            <person name="Huang B."/>
        </authorList>
    </citation>
    <scope>NUCLEOTIDE SEQUENCE [LARGE SCALE GENOMIC DNA]</scope>
    <source>
        <strain evidence="1 2">M6</strain>
    </source>
</reference>
<name>A0A7G5IJU3_9SPHN</name>